<dbReference type="Proteomes" id="UP000327179">
    <property type="component" value="Chromosome"/>
</dbReference>
<evidence type="ECO:0000256" key="1">
    <source>
        <dbReference type="ARBA" id="ARBA00022448"/>
    </source>
</evidence>
<keyword evidence="5 6" id="KW-0408">Iron</keyword>
<accession>A0A5J6QM69</accession>
<keyword evidence="4" id="KW-0249">Electron transport</keyword>
<feature type="chain" id="PRO_5023873756" evidence="7">
    <location>
        <begin position="24"/>
        <end position="130"/>
    </location>
</feature>
<dbReference type="SUPFAM" id="SSF46626">
    <property type="entry name" value="Cytochrome c"/>
    <property type="match status" value="1"/>
</dbReference>
<evidence type="ECO:0000313" key="9">
    <source>
        <dbReference type="EMBL" id="QEY63540.1"/>
    </source>
</evidence>
<evidence type="ECO:0000256" key="4">
    <source>
        <dbReference type="ARBA" id="ARBA00022982"/>
    </source>
</evidence>
<evidence type="ECO:0000313" key="10">
    <source>
        <dbReference type="Proteomes" id="UP000327179"/>
    </source>
</evidence>
<dbReference type="Gene3D" id="1.10.760.10">
    <property type="entry name" value="Cytochrome c-like domain"/>
    <property type="match status" value="1"/>
</dbReference>
<proteinExistence type="predicted"/>
<keyword evidence="2 6" id="KW-0349">Heme</keyword>
<dbReference type="GO" id="GO:0020037">
    <property type="term" value="F:heme binding"/>
    <property type="evidence" value="ECO:0007669"/>
    <property type="project" value="InterPro"/>
</dbReference>
<sequence>MHKRKMGPLSGLLVLLAAQSALAADCAPEQVQKGEALFGSDCSVCHSAKQGGPAMMGPNLHGLYGRKSGSLAGFSYSQAMKAKAVEWQLDSLEQFIAQPQSFVAGTYMPYAGMADADGRRAVGCFLGAQK</sequence>
<feature type="signal peptide" evidence="7">
    <location>
        <begin position="1"/>
        <end position="23"/>
    </location>
</feature>
<keyword evidence="7" id="KW-0732">Signal</keyword>
<evidence type="ECO:0000256" key="5">
    <source>
        <dbReference type="ARBA" id="ARBA00023004"/>
    </source>
</evidence>
<feature type="domain" description="Cytochrome c" evidence="8">
    <location>
        <begin position="29"/>
        <end position="130"/>
    </location>
</feature>
<gene>
    <name evidence="9" type="ORF">FXN65_16285</name>
</gene>
<evidence type="ECO:0000256" key="7">
    <source>
        <dbReference type="SAM" id="SignalP"/>
    </source>
</evidence>
<keyword evidence="3 6" id="KW-0479">Metal-binding</keyword>
<dbReference type="PROSITE" id="PS51007">
    <property type="entry name" value="CYTC"/>
    <property type="match status" value="1"/>
</dbReference>
<dbReference type="Pfam" id="PF00034">
    <property type="entry name" value="Cytochrom_C"/>
    <property type="match status" value="1"/>
</dbReference>
<reference evidence="9 10" key="1">
    <citation type="submission" date="2019-08" db="EMBL/GenBank/DDBJ databases">
        <title>Whole-genome Sequencing of e-waste polymer degrading bacterium Pseudomonas sp. strain PE08.</title>
        <authorList>
            <person name="Kirdat K."/>
            <person name="Debbarma P."/>
            <person name="Narawade N."/>
            <person name="Suyal D."/>
            <person name="Thorat V."/>
            <person name="Shouche Y."/>
            <person name="Goel R."/>
            <person name="Yadav A."/>
        </authorList>
    </citation>
    <scope>NUCLEOTIDE SEQUENCE [LARGE SCALE GENOMIC DNA]</scope>
    <source>
        <strain evidence="9 10">PE08</strain>
    </source>
</reference>
<keyword evidence="1" id="KW-0813">Transport</keyword>
<evidence type="ECO:0000256" key="6">
    <source>
        <dbReference type="PROSITE-ProRule" id="PRU00433"/>
    </source>
</evidence>
<dbReference type="InterPro" id="IPR009056">
    <property type="entry name" value="Cyt_c-like_dom"/>
</dbReference>
<dbReference type="AlphaFoldDB" id="A0A5J6QM69"/>
<evidence type="ECO:0000256" key="3">
    <source>
        <dbReference type="ARBA" id="ARBA00022723"/>
    </source>
</evidence>
<dbReference type="EMBL" id="CP043311">
    <property type="protein sequence ID" value="QEY63540.1"/>
    <property type="molecule type" value="Genomic_DNA"/>
</dbReference>
<organism evidence="9 10">
    <name type="scientific">Metapseudomonas lalkuanensis</name>
    <dbReference type="NCBI Taxonomy" id="2604832"/>
    <lineage>
        <taxon>Bacteria</taxon>
        <taxon>Pseudomonadati</taxon>
        <taxon>Pseudomonadota</taxon>
        <taxon>Gammaproteobacteria</taxon>
        <taxon>Pseudomonadales</taxon>
        <taxon>Pseudomonadaceae</taxon>
        <taxon>Metapseudomonas</taxon>
    </lineage>
</organism>
<evidence type="ECO:0000256" key="2">
    <source>
        <dbReference type="ARBA" id="ARBA00022617"/>
    </source>
</evidence>
<dbReference type="InterPro" id="IPR036909">
    <property type="entry name" value="Cyt_c-like_dom_sf"/>
</dbReference>
<name>A0A5J6QM69_9GAMM</name>
<dbReference type="PRINTS" id="PR00604">
    <property type="entry name" value="CYTCHRMECIAB"/>
</dbReference>
<protein>
    <submittedName>
        <fullName evidence="9">C-type cytochrome</fullName>
    </submittedName>
</protein>
<dbReference type="GO" id="GO:0009055">
    <property type="term" value="F:electron transfer activity"/>
    <property type="evidence" value="ECO:0007669"/>
    <property type="project" value="InterPro"/>
</dbReference>
<evidence type="ECO:0000259" key="8">
    <source>
        <dbReference type="PROSITE" id="PS51007"/>
    </source>
</evidence>
<dbReference type="KEGG" id="plal:FXN65_16285"/>
<dbReference type="InterPro" id="IPR002327">
    <property type="entry name" value="Cyt_c_1A/1B"/>
</dbReference>
<dbReference type="GO" id="GO:0046872">
    <property type="term" value="F:metal ion binding"/>
    <property type="evidence" value="ECO:0007669"/>
    <property type="project" value="UniProtKB-KW"/>
</dbReference>
<dbReference type="PANTHER" id="PTHR11961">
    <property type="entry name" value="CYTOCHROME C"/>
    <property type="match status" value="1"/>
</dbReference>
<keyword evidence="10" id="KW-1185">Reference proteome</keyword>
<dbReference type="RefSeq" id="WP_151134258.1">
    <property type="nucleotide sequence ID" value="NZ_CP043311.1"/>
</dbReference>